<dbReference type="GO" id="GO:0003677">
    <property type="term" value="F:DNA binding"/>
    <property type="evidence" value="ECO:0007669"/>
    <property type="project" value="UniProtKB-KW"/>
</dbReference>
<sequence length="308" mass="33871">MESSRLNFSLRQLRYFVTAAETLSFTSAARLMHISQPSISSAISELEDAFGIQLFIRHHAAGLSLTQAGRELLGKTRDLLKNAEELQSVARGLDTGMTGTIALGCLVSLAPPLLSGLISRFLADHAGIAFKTMEAHQDGLFEGLHDGSLDIALTYDIDLTDGIEFRPLVRLPPYVILPSKHPLAQHRAVSLANLVGEPYVMLDLPHSREYFSSLFDAIGQRPVPVFRSSQPEVVRGMVANGLGYSILNFPLKSTQTVDGGDFVVKRFKEKVVATTLGIAHSRTMKPRMVVQRFASFAEELIKHQYARP</sequence>
<dbReference type="GO" id="GO:0032993">
    <property type="term" value="C:protein-DNA complex"/>
    <property type="evidence" value="ECO:0007669"/>
    <property type="project" value="TreeGrafter"/>
</dbReference>
<dbReference type="RefSeq" id="WP_183727622.1">
    <property type="nucleotide sequence ID" value="NZ_JACHBW010000014.1"/>
</dbReference>
<evidence type="ECO:0000259" key="5">
    <source>
        <dbReference type="PROSITE" id="PS50931"/>
    </source>
</evidence>
<organism evidence="6 7">
    <name type="scientific">Paraburkholderia bannensis</name>
    <dbReference type="NCBI Taxonomy" id="765414"/>
    <lineage>
        <taxon>Bacteria</taxon>
        <taxon>Pseudomonadati</taxon>
        <taxon>Pseudomonadota</taxon>
        <taxon>Betaproteobacteria</taxon>
        <taxon>Burkholderiales</taxon>
        <taxon>Burkholderiaceae</taxon>
        <taxon>Paraburkholderia</taxon>
    </lineage>
</organism>
<keyword evidence="7" id="KW-1185">Reference proteome</keyword>
<evidence type="ECO:0000313" key="6">
    <source>
        <dbReference type="EMBL" id="MBB6104762.1"/>
    </source>
</evidence>
<keyword evidence="2" id="KW-0805">Transcription regulation</keyword>
<dbReference type="CDD" id="cd08412">
    <property type="entry name" value="PBP2_PAO1_like"/>
    <property type="match status" value="1"/>
</dbReference>
<keyword evidence="3 6" id="KW-0238">DNA-binding</keyword>
<dbReference type="Gene3D" id="3.40.190.10">
    <property type="entry name" value="Periplasmic binding protein-like II"/>
    <property type="match status" value="2"/>
</dbReference>
<dbReference type="PANTHER" id="PTHR30346">
    <property type="entry name" value="TRANSCRIPTIONAL DUAL REGULATOR HCAR-RELATED"/>
    <property type="match status" value="1"/>
</dbReference>
<keyword evidence="4" id="KW-0804">Transcription</keyword>
<evidence type="ECO:0000256" key="4">
    <source>
        <dbReference type="ARBA" id="ARBA00023163"/>
    </source>
</evidence>
<evidence type="ECO:0000313" key="7">
    <source>
        <dbReference type="Proteomes" id="UP000571554"/>
    </source>
</evidence>
<dbReference type="PRINTS" id="PR00039">
    <property type="entry name" value="HTHLYSR"/>
</dbReference>
<dbReference type="PANTHER" id="PTHR30346:SF0">
    <property type="entry name" value="HCA OPERON TRANSCRIPTIONAL ACTIVATOR HCAR"/>
    <property type="match status" value="1"/>
</dbReference>
<accession>A0A7W9U0G1</accession>
<gene>
    <name evidence="6" type="ORF">F4827_004627</name>
</gene>
<comment type="caution">
    <text evidence="6">The sequence shown here is derived from an EMBL/GenBank/DDBJ whole genome shotgun (WGS) entry which is preliminary data.</text>
</comment>
<dbReference type="Pfam" id="PF03466">
    <property type="entry name" value="LysR_substrate"/>
    <property type="match status" value="1"/>
</dbReference>
<dbReference type="SUPFAM" id="SSF53850">
    <property type="entry name" value="Periplasmic binding protein-like II"/>
    <property type="match status" value="1"/>
</dbReference>
<proteinExistence type="inferred from homology"/>
<reference evidence="6 7" key="1">
    <citation type="submission" date="2020-08" db="EMBL/GenBank/DDBJ databases">
        <title>Above-ground endophytic microbial communities from plants in different locations in the United States.</title>
        <authorList>
            <person name="Frank C."/>
        </authorList>
    </citation>
    <scope>NUCLEOTIDE SEQUENCE [LARGE SCALE GENOMIC DNA]</scope>
    <source>
        <strain evidence="6 7">WP4_2_2</strain>
    </source>
</reference>
<evidence type="ECO:0000256" key="3">
    <source>
        <dbReference type="ARBA" id="ARBA00023125"/>
    </source>
</evidence>
<dbReference type="Pfam" id="PF00126">
    <property type="entry name" value="HTH_1"/>
    <property type="match status" value="1"/>
</dbReference>
<evidence type="ECO:0000256" key="2">
    <source>
        <dbReference type="ARBA" id="ARBA00023015"/>
    </source>
</evidence>
<dbReference type="GO" id="GO:0003700">
    <property type="term" value="F:DNA-binding transcription factor activity"/>
    <property type="evidence" value="ECO:0007669"/>
    <property type="project" value="InterPro"/>
</dbReference>
<dbReference type="SUPFAM" id="SSF46785">
    <property type="entry name" value="Winged helix' DNA-binding domain"/>
    <property type="match status" value="1"/>
</dbReference>
<feature type="domain" description="HTH lysR-type" evidence="5">
    <location>
        <begin position="8"/>
        <end position="66"/>
    </location>
</feature>
<dbReference type="Gene3D" id="1.10.10.10">
    <property type="entry name" value="Winged helix-like DNA-binding domain superfamily/Winged helix DNA-binding domain"/>
    <property type="match status" value="1"/>
</dbReference>
<dbReference type="EMBL" id="JACHBW010000014">
    <property type="protein sequence ID" value="MBB6104762.1"/>
    <property type="molecule type" value="Genomic_DNA"/>
</dbReference>
<name>A0A7W9U0G1_9BURK</name>
<dbReference type="AlphaFoldDB" id="A0A7W9U0G1"/>
<evidence type="ECO:0000256" key="1">
    <source>
        <dbReference type="ARBA" id="ARBA00009437"/>
    </source>
</evidence>
<comment type="similarity">
    <text evidence="1">Belongs to the LysR transcriptional regulatory family.</text>
</comment>
<dbReference type="InterPro" id="IPR005119">
    <property type="entry name" value="LysR_subst-bd"/>
</dbReference>
<dbReference type="PROSITE" id="PS50931">
    <property type="entry name" value="HTH_LYSR"/>
    <property type="match status" value="1"/>
</dbReference>
<dbReference type="InterPro" id="IPR000847">
    <property type="entry name" value="LysR_HTH_N"/>
</dbReference>
<dbReference type="Proteomes" id="UP000571554">
    <property type="component" value="Unassembled WGS sequence"/>
</dbReference>
<dbReference type="FunFam" id="1.10.10.10:FF:000001">
    <property type="entry name" value="LysR family transcriptional regulator"/>
    <property type="match status" value="1"/>
</dbReference>
<dbReference type="InterPro" id="IPR036388">
    <property type="entry name" value="WH-like_DNA-bd_sf"/>
</dbReference>
<dbReference type="InterPro" id="IPR036390">
    <property type="entry name" value="WH_DNA-bd_sf"/>
</dbReference>
<protein>
    <submittedName>
        <fullName evidence="6">DNA-binding transcriptional LysR family regulator</fullName>
    </submittedName>
</protein>